<keyword evidence="3 9" id="KW-0813">Transport</keyword>
<dbReference type="GO" id="GO:0016323">
    <property type="term" value="C:basolateral plasma membrane"/>
    <property type="evidence" value="ECO:0007669"/>
    <property type="project" value="UniProtKB-SubCell"/>
</dbReference>
<feature type="transmembrane region" description="Helical" evidence="9">
    <location>
        <begin position="416"/>
        <end position="435"/>
    </location>
</feature>
<dbReference type="SUPFAM" id="SSF55804">
    <property type="entry name" value="Phoshotransferase/anion transport protein"/>
    <property type="match status" value="1"/>
</dbReference>
<feature type="region of interest" description="Disordered" evidence="10">
    <location>
        <begin position="965"/>
        <end position="985"/>
    </location>
</feature>
<dbReference type="Gene3D" id="1.10.287.570">
    <property type="entry name" value="Helical hairpin bin"/>
    <property type="match status" value="1"/>
</dbReference>
<evidence type="ECO:0000256" key="3">
    <source>
        <dbReference type="ARBA" id="ARBA00022448"/>
    </source>
</evidence>
<dbReference type="GO" id="GO:0015291">
    <property type="term" value="F:secondary active transmembrane transporter activity"/>
    <property type="evidence" value="ECO:0007669"/>
    <property type="project" value="UniProtKB-ARBA"/>
</dbReference>
<dbReference type="InterPro" id="IPR003024">
    <property type="entry name" value="Na/HCO3_transpt"/>
</dbReference>
<dbReference type="EMBL" id="JBJQND010000014">
    <property type="protein sequence ID" value="KAL3855457.1"/>
    <property type="molecule type" value="Genomic_DNA"/>
</dbReference>
<comment type="caution">
    <text evidence="13">The sequence shown here is derived from an EMBL/GenBank/DDBJ whole genome shotgun (WGS) entry which is preliminary data.</text>
</comment>
<keyword evidence="6 9" id="KW-1133">Transmembrane helix</keyword>
<feature type="transmembrane region" description="Helical" evidence="9">
    <location>
        <begin position="901"/>
        <end position="918"/>
    </location>
</feature>
<keyword evidence="14" id="KW-1185">Reference proteome</keyword>
<feature type="domain" description="Bicarbonate transporter-like transmembrane" evidence="11">
    <location>
        <begin position="384"/>
        <end position="957"/>
    </location>
</feature>
<dbReference type="InterPro" id="IPR016152">
    <property type="entry name" value="PTrfase/Anion_transptr"/>
</dbReference>
<evidence type="ECO:0000256" key="8">
    <source>
        <dbReference type="ARBA" id="ARBA00023136"/>
    </source>
</evidence>
<feature type="transmembrane region" description="Helical" evidence="9">
    <location>
        <begin position="857"/>
        <end position="881"/>
    </location>
</feature>
<evidence type="ECO:0000256" key="7">
    <source>
        <dbReference type="ARBA" id="ARBA00023065"/>
    </source>
</evidence>
<evidence type="ECO:0000256" key="10">
    <source>
        <dbReference type="SAM" id="MobiDB-lite"/>
    </source>
</evidence>
<dbReference type="Gene3D" id="3.40.930.10">
    <property type="entry name" value="Mannitol-specific EII, Chain A"/>
    <property type="match status" value="1"/>
</dbReference>
<keyword evidence="4" id="KW-1003">Cell membrane</keyword>
<dbReference type="PRINTS" id="PR01231">
    <property type="entry name" value="HCO3TRNSPORT"/>
</dbReference>
<sequence length="1074" mass="119919">MDLPHAGAQSLQASSSSEEICSEDSLSGHVANHIIVEHDGTVKGLFCQMDILRTYGGDLVWKEMARWVKFEEVLEEGGKRWSKPHVSSLSMAAMIELKQLLSTCPVLLDLDCSTMVDVADRVVDSWISEGNIKSHIGNQIHAILLKYHKHPIGRATGSTKESRKKVDSSADGTVIPKSISFTMNGVYNDSFEYNENNRPEIPSYLQSSPSMLSLSLSNKTNTRFLRKIPSGAEVANLMVGEIEELSSRIAVFVRLKEASNLGDITEVKLRTRFLFILLGPKNHLTSCVAATRCMGALLTDEIFMAEAYKVKSRRDILTGIDDFSKYMTVLPPGYWDPQTRLEPPERLPSQEYRKKTASSDDQVLDTTTEVHETHDDPTLQLTGRFFGGLINDIKRKLPWFKSDITDAFHIQCVASFMYLFLATLTPNVTFGGLLGDATDKYMGTMECILAAAITGVIYALFSGQPLNILGSTGPMLVLEQILYRFCKDNGWDFMPFRLLIGLWTTLFLLLIVAFDLSALVKFITRFTEECFACLIALIFIYEAFAKVADIQHFAPVHFFPPKNASQCTCVLPFLTNTSNENFTNTAAVFKIIFADNETAETEIYNNSTASALLSSIGVEACKALGGTSQGDACVAVHYVPDVFFFSWLLFFGTFLLAMSLEKFRSSLFFPTFIRQNVSDFAVLLSIVIMVILDAITGIPTPKLSVPTEFKPTRPDRGWIINPISDKNPWWLYLLSALPALLATILIFMDQQITAVIVNRKEHKLNKGSGYHLDMLIVALLVALLSFLGLPWYVAATVTALAHVMSLKKESETAAPGEKPVFLGAREQRVTALMVGIFSGLAVLITSILQYIPMPVLYGVFLYMGVAALGGMQLVQRILLFFMPLKYQPDYVFLRHVPLRRVHFYTAIQIVCLVLLWVVKSVKVISIAFPIMVLATVFVRKALDWVFTQRELLWLDHILPPLRKPEHKEDHIDKGEGDSEGGHRPSQLQLNLAPLEDNVIRSKSIIGHRYSCHFISGKDSDVLQNGNTLKDHLGNTLSDPRIDSKVPAPVAPTFYIESDQTDRNILKDTNNKIKL</sequence>
<dbReference type="GO" id="GO:0006811">
    <property type="term" value="P:monoatomic ion transport"/>
    <property type="evidence" value="ECO:0007669"/>
    <property type="project" value="UniProtKB-KW"/>
</dbReference>
<accession>A0ABD3V4J8</accession>
<dbReference type="FunFam" id="1.10.287.570:FF:000001">
    <property type="entry name" value="Anion exchange protein"/>
    <property type="match status" value="1"/>
</dbReference>
<evidence type="ECO:0000256" key="5">
    <source>
        <dbReference type="ARBA" id="ARBA00022692"/>
    </source>
</evidence>
<evidence type="ECO:0000256" key="4">
    <source>
        <dbReference type="ARBA" id="ARBA00022475"/>
    </source>
</evidence>
<dbReference type="PRINTS" id="PR01232">
    <property type="entry name" value="NAHCO3TRSPRT"/>
</dbReference>
<keyword evidence="8 9" id="KW-0472">Membrane</keyword>
<evidence type="ECO:0000259" key="12">
    <source>
        <dbReference type="Pfam" id="PF07565"/>
    </source>
</evidence>
<evidence type="ECO:0000256" key="2">
    <source>
        <dbReference type="ARBA" id="ARBA00010993"/>
    </source>
</evidence>
<evidence type="ECO:0000256" key="6">
    <source>
        <dbReference type="ARBA" id="ARBA00022989"/>
    </source>
</evidence>
<comment type="subcellular location">
    <subcellularLocation>
        <location evidence="1">Basolateral cell membrane</location>
        <topology evidence="1">Multi-pass membrane protein</topology>
    </subcellularLocation>
    <subcellularLocation>
        <location evidence="9">Membrane</location>
        <topology evidence="9">Multi-pass membrane protein</topology>
    </subcellularLocation>
</comment>
<protein>
    <recommendedName>
        <fullName evidence="9">Anion exchange protein</fullName>
    </recommendedName>
</protein>
<feature type="transmembrane region" description="Helical" evidence="9">
    <location>
        <begin position="530"/>
        <end position="548"/>
    </location>
</feature>
<feature type="transmembrane region" description="Helical" evidence="9">
    <location>
        <begin position="680"/>
        <end position="698"/>
    </location>
</feature>
<name>A0ABD3V4J8_SINWO</name>
<evidence type="ECO:0000313" key="13">
    <source>
        <dbReference type="EMBL" id="KAL3855457.1"/>
    </source>
</evidence>
<evidence type="ECO:0000256" key="9">
    <source>
        <dbReference type="RuleBase" id="RU362035"/>
    </source>
</evidence>
<feature type="transmembrane region" description="Helical" evidence="9">
    <location>
        <begin position="729"/>
        <end position="748"/>
    </location>
</feature>
<evidence type="ECO:0000256" key="1">
    <source>
        <dbReference type="ARBA" id="ARBA00004554"/>
    </source>
</evidence>
<organism evidence="13 14">
    <name type="scientific">Sinanodonta woodiana</name>
    <name type="common">Chinese pond mussel</name>
    <name type="synonym">Anodonta woodiana</name>
    <dbReference type="NCBI Taxonomy" id="1069815"/>
    <lineage>
        <taxon>Eukaryota</taxon>
        <taxon>Metazoa</taxon>
        <taxon>Spiralia</taxon>
        <taxon>Lophotrochozoa</taxon>
        <taxon>Mollusca</taxon>
        <taxon>Bivalvia</taxon>
        <taxon>Autobranchia</taxon>
        <taxon>Heteroconchia</taxon>
        <taxon>Palaeoheterodonta</taxon>
        <taxon>Unionida</taxon>
        <taxon>Unionoidea</taxon>
        <taxon>Unionidae</taxon>
        <taxon>Unioninae</taxon>
        <taxon>Sinanodonta</taxon>
    </lineage>
</organism>
<keyword evidence="7 9" id="KW-0406">Ion transport</keyword>
<evidence type="ECO:0000259" key="11">
    <source>
        <dbReference type="Pfam" id="PF00955"/>
    </source>
</evidence>
<feature type="transmembrane region" description="Helical" evidence="9">
    <location>
        <begin position="769"/>
        <end position="785"/>
    </location>
</feature>
<feature type="transmembrane region" description="Helical" evidence="9">
    <location>
        <begin position="642"/>
        <end position="660"/>
    </location>
</feature>
<dbReference type="PANTHER" id="PTHR11453:SF36">
    <property type="entry name" value="ANION EXCHANGE PROTEIN"/>
    <property type="match status" value="1"/>
</dbReference>
<dbReference type="Proteomes" id="UP001634394">
    <property type="component" value="Unassembled WGS sequence"/>
</dbReference>
<feature type="transmembrane region" description="Helical" evidence="9">
    <location>
        <begin position="924"/>
        <end position="942"/>
    </location>
</feature>
<dbReference type="InterPro" id="IPR011531">
    <property type="entry name" value="HCO3_transpt-like_TM_dom"/>
</dbReference>
<keyword evidence="5 9" id="KW-0812">Transmembrane</keyword>
<feature type="transmembrane region" description="Helical" evidence="9">
    <location>
        <begin position="447"/>
        <end position="466"/>
    </location>
</feature>
<evidence type="ECO:0000313" key="14">
    <source>
        <dbReference type="Proteomes" id="UP001634394"/>
    </source>
</evidence>
<reference evidence="13 14" key="1">
    <citation type="submission" date="2024-11" db="EMBL/GenBank/DDBJ databases">
        <title>Chromosome-level genome assembly of the freshwater bivalve Anodonta woodiana.</title>
        <authorList>
            <person name="Chen X."/>
        </authorList>
    </citation>
    <scope>NUCLEOTIDE SEQUENCE [LARGE SCALE GENOMIC DNA]</scope>
    <source>
        <strain evidence="13">MN2024</strain>
        <tissue evidence="13">Gills</tissue>
    </source>
</reference>
<gene>
    <name evidence="13" type="ORF">ACJMK2_014668</name>
</gene>
<dbReference type="Pfam" id="PF07565">
    <property type="entry name" value="Band_3_cyto"/>
    <property type="match status" value="1"/>
</dbReference>
<feature type="transmembrane region" description="Helical" evidence="9">
    <location>
        <begin position="498"/>
        <end position="518"/>
    </location>
</feature>
<dbReference type="PANTHER" id="PTHR11453">
    <property type="entry name" value="ANION EXCHANGE PROTEIN"/>
    <property type="match status" value="1"/>
</dbReference>
<proteinExistence type="inferred from homology"/>
<dbReference type="InterPro" id="IPR003020">
    <property type="entry name" value="HCO3_transpt_euk"/>
</dbReference>
<comment type="similarity">
    <text evidence="2 9">Belongs to the anion exchanger (TC 2.A.31) family.</text>
</comment>
<dbReference type="AlphaFoldDB" id="A0ABD3V4J8"/>
<dbReference type="NCBIfam" id="TIGR00834">
    <property type="entry name" value="ae"/>
    <property type="match status" value="1"/>
</dbReference>
<feature type="domain" description="Band 3 cytoplasmic" evidence="12">
    <location>
        <begin position="45"/>
        <end position="337"/>
    </location>
</feature>
<feature type="compositionally biased region" description="Basic and acidic residues" evidence="10">
    <location>
        <begin position="965"/>
        <end position="982"/>
    </location>
</feature>
<dbReference type="InterPro" id="IPR013769">
    <property type="entry name" value="Band3_cytoplasmic_dom"/>
</dbReference>
<feature type="transmembrane region" description="Helical" evidence="9">
    <location>
        <begin position="829"/>
        <end position="851"/>
    </location>
</feature>
<dbReference type="Pfam" id="PF00955">
    <property type="entry name" value="HCO3_cotransp"/>
    <property type="match status" value="1"/>
</dbReference>